<organism evidence="2 3">
    <name type="scientific">Rhodopirellula halodulae</name>
    <dbReference type="NCBI Taxonomy" id="2894198"/>
    <lineage>
        <taxon>Bacteria</taxon>
        <taxon>Pseudomonadati</taxon>
        <taxon>Planctomycetota</taxon>
        <taxon>Planctomycetia</taxon>
        <taxon>Pirellulales</taxon>
        <taxon>Pirellulaceae</taxon>
        <taxon>Rhodopirellula</taxon>
    </lineage>
</organism>
<evidence type="ECO:0000313" key="3">
    <source>
        <dbReference type="Proteomes" id="UP001430306"/>
    </source>
</evidence>
<evidence type="ECO:0000313" key="2">
    <source>
        <dbReference type="EMBL" id="MCC9645224.1"/>
    </source>
</evidence>
<feature type="compositionally biased region" description="Basic and acidic residues" evidence="1">
    <location>
        <begin position="165"/>
        <end position="174"/>
    </location>
</feature>
<protein>
    <submittedName>
        <fullName evidence="2">Uncharacterized protein</fullName>
    </submittedName>
</protein>
<dbReference type="RefSeq" id="WP_230276861.1">
    <property type="nucleotide sequence ID" value="NZ_JAJKFW010000064.1"/>
</dbReference>
<sequence length="174" mass="20007">MSDRSNNSNESPPRTSAIRRTFHVARVDRGARELRGGTAPTRPRTGQLPRLSRLMALAIHFDHALASGHLRSQADLARAGQVTRARLSQIMNLCNLAPDLQEELLYLKPYFNGRAPITERQIRPIAAEPNWDKQRRRFKKLLDSASHQHVREFDDRDCKKKRSKHDSVFRPDSH</sequence>
<name>A0ABS8NNQ5_9BACT</name>
<keyword evidence="3" id="KW-1185">Reference proteome</keyword>
<comment type="caution">
    <text evidence="2">The sequence shown here is derived from an EMBL/GenBank/DDBJ whole genome shotgun (WGS) entry which is preliminary data.</text>
</comment>
<dbReference type="Proteomes" id="UP001430306">
    <property type="component" value="Unassembled WGS sequence"/>
</dbReference>
<dbReference type="EMBL" id="JAJKFW010000064">
    <property type="protein sequence ID" value="MCC9645224.1"/>
    <property type="molecule type" value="Genomic_DNA"/>
</dbReference>
<reference evidence="2" key="1">
    <citation type="submission" date="2021-11" db="EMBL/GenBank/DDBJ databases">
        <title>Genome sequence.</title>
        <authorList>
            <person name="Sun Q."/>
        </authorList>
    </citation>
    <scope>NUCLEOTIDE SEQUENCE</scope>
    <source>
        <strain evidence="2">JC740</strain>
    </source>
</reference>
<feature type="region of interest" description="Disordered" evidence="1">
    <location>
        <begin position="152"/>
        <end position="174"/>
    </location>
</feature>
<gene>
    <name evidence="2" type="ORF">LOC71_23340</name>
</gene>
<proteinExistence type="predicted"/>
<accession>A0ABS8NNQ5</accession>
<evidence type="ECO:0000256" key="1">
    <source>
        <dbReference type="SAM" id="MobiDB-lite"/>
    </source>
</evidence>